<keyword evidence="5" id="KW-1185">Reference proteome</keyword>
<dbReference type="PANTHER" id="PTHR43736">
    <property type="entry name" value="ADP-RIBOSE PYROPHOSPHATASE"/>
    <property type="match status" value="1"/>
</dbReference>
<dbReference type="Gene3D" id="3.90.79.10">
    <property type="entry name" value="Nucleoside Triphosphate Pyrophosphohydrolase"/>
    <property type="match status" value="1"/>
</dbReference>
<feature type="region of interest" description="Disordered" evidence="2">
    <location>
        <begin position="152"/>
        <end position="178"/>
    </location>
</feature>
<proteinExistence type="inferred from homology"/>
<dbReference type="SUPFAM" id="SSF55811">
    <property type="entry name" value="Nudix"/>
    <property type="match status" value="1"/>
</dbReference>
<dbReference type="Proteomes" id="UP001225356">
    <property type="component" value="Unassembled WGS sequence"/>
</dbReference>
<evidence type="ECO:0000256" key="2">
    <source>
        <dbReference type="SAM" id="MobiDB-lite"/>
    </source>
</evidence>
<organism evidence="4 5">
    <name type="scientific">Streptosporangium lutulentum</name>
    <dbReference type="NCBI Taxonomy" id="1461250"/>
    <lineage>
        <taxon>Bacteria</taxon>
        <taxon>Bacillati</taxon>
        <taxon>Actinomycetota</taxon>
        <taxon>Actinomycetes</taxon>
        <taxon>Streptosporangiales</taxon>
        <taxon>Streptosporangiaceae</taxon>
        <taxon>Streptosporangium</taxon>
    </lineage>
</organism>
<dbReference type="PANTHER" id="PTHR43736:SF1">
    <property type="entry name" value="DIHYDRONEOPTERIN TRIPHOSPHATE DIPHOSPHATASE"/>
    <property type="match status" value="1"/>
</dbReference>
<evidence type="ECO:0000256" key="1">
    <source>
        <dbReference type="ARBA" id="ARBA00005582"/>
    </source>
</evidence>
<dbReference type="Pfam" id="PF00293">
    <property type="entry name" value="NUDIX"/>
    <property type="match status" value="1"/>
</dbReference>
<evidence type="ECO:0000313" key="5">
    <source>
        <dbReference type="Proteomes" id="UP001225356"/>
    </source>
</evidence>
<dbReference type="RefSeq" id="WP_307555489.1">
    <property type="nucleotide sequence ID" value="NZ_JAUSQU010000001.1"/>
</dbReference>
<dbReference type="EMBL" id="JAUSQU010000001">
    <property type="protein sequence ID" value="MDP9841841.1"/>
    <property type="molecule type" value="Genomic_DNA"/>
</dbReference>
<dbReference type="InterPro" id="IPR000086">
    <property type="entry name" value="NUDIX_hydrolase_dom"/>
</dbReference>
<reference evidence="4 5" key="1">
    <citation type="submission" date="2023-07" db="EMBL/GenBank/DDBJ databases">
        <title>Sequencing the genomes of 1000 actinobacteria strains.</title>
        <authorList>
            <person name="Klenk H.-P."/>
        </authorList>
    </citation>
    <scope>NUCLEOTIDE SEQUENCE [LARGE SCALE GENOMIC DNA]</scope>
    <source>
        <strain evidence="4 5">DSM 46740</strain>
    </source>
</reference>
<evidence type="ECO:0000313" key="4">
    <source>
        <dbReference type="EMBL" id="MDP9841841.1"/>
    </source>
</evidence>
<comment type="similarity">
    <text evidence="1">Belongs to the Nudix hydrolase family.</text>
</comment>
<feature type="compositionally biased region" description="Basic and acidic residues" evidence="2">
    <location>
        <begin position="152"/>
        <end position="165"/>
    </location>
</feature>
<dbReference type="InterPro" id="IPR015797">
    <property type="entry name" value="NUDIX_hydrolase-like_dom_sf"/>
</dbReference>
<dbReference type="CDD" id="cd04669">
    <property type="entry name" value="NUDIX_Hydrolase"/>
    <property type="match status" value="1"/>
</dbReference>
<comment type="caution">
    <text evidence="4">The sequence shown here is derived from an EMBL/GenBank/DDBJ whole genome shotgun (WGS) entry which is preliminary data.</text>
</comment>
<gene>
    <name evidence="4" type="ORF">J2853_001052</name>
</gene>
<feature type="domain" description="Nudix hydrolase" evidence="3">
    <location>
        <begin position="5"/>
        <end position="143"/>
    </location>
</feature>
<sequence length="178" mass="19368">MPSVPAVPSVRAVLLDDDDNLVLFRRTVPGRELYWSIPGGHVEPEDASLEDTLHREVLEELGAVVSGVTPLTTLECAREEGVKTQHVYGCRLVSMDLALRCGPEFTDPARGLYEVVRLPLDPAEITAINLVPPELGDYLADHVVRLPDLISGDRADSRTEPRRSPDIQGGEASGLPGR</sequence>
<protein>
    <submittedName>
        <fullName evidence="4">ADP-ribose pyrophosphatase YjhB (NUDIX family)</fullName>
    </submittedName>
</protein>
<name>A0ABT9Q521_9ACTN</name>
<dbReference type="PROSITE" id="PS51462">
    <property type="entry name" value="NUDIX"/>
    <property type="match status" value="1"/>
</dbReference>
<accession>A0ABT9Q521</accession>
<evidence type="ECO:0000259" key="3">
    <source>
        <dbReference type="PROSITE" id="PS51462"/>
    </source>
</evidence>